<keyword evidence="4" id="KW-1185">Reference proteome</keyword>
<dbReference type="OrthoDB" id="413361at2759"/>
<dbReference type="GO" id="GO:0003676">
    <property type="term" value="F:nucleic acid binding"/>
    <property type="evidence" value="ECO:0007669"/>
    <property type="project" value="InterPro"/>
</dbReference>
<dbReference type="SUPFAM" id="SSF53098">
    <property type="entry name" value="Ribonuclease H-like"/>
    <property type="match status" value="1"/>
</dbReference>
<gene>
    <name evidence="3" type="primary">GIP</name>
    <name evidence="3" type="ORF">SNEC2469_LOCUS23377</name>
</gene>
<feature type="region of interest" description="Disordered" evidence="2">
    <location>
        <begin position="468"/>
        <end position="496"/>
    </location>
</feature>
<name>A0A812YT28_9DINO</name>
<keyword evidence="1" id="KW-0175">Coiled coil</keyword>
<feature type="coiled-coil region" evidence="1">
    <location>
        <begin position="125"/>
        <end position="152"/>
    </location>
</feature>
<feature type="region of interest" description="Disordered" evidence="2">
    <location>
        <begin position="316"/>
        <end position="341"/>
    </location>
</feature>
<evidence type="ECO:0000313" key="4">
    <source>
        <dbReference type="Proteomes" id="UP000601435"/>
    </source>
</evidence>
<dbReference type="AlphaFoldDB" id="A0A812YT28"/>
<evidence type="ECO:0000256" key="2">
    <source>
        <dbReference type="SAM" id="MobiDB-lite"/>
    </source>
</evidence>
<dbReference type="EMBL" id="CAJNJA010043543">
    <property type="protein sequence ID" value="CAE7794535.1"/>
    <property type="molecule type" value="Genomic_DNA"/>
</dbReference>
<dbReference type="Gene3D" id="3.30.420.10">
    <property type="entry name" value="Ribonuclease H-like superfamily/Ribonuclease H"/>
    <property type="match status" value="1"/>
</dbReference>
<dbReference type="InterPro" id="IPR036397">
    <property type="entry name" value="RNaseH_sf"/>
</dbReference>
<organism evidence="3 4">
    <name type="scientific">Symbiodinium necroappetens</name>
    <dbReference type="NCBI Taxonomy" id="1628268"/>
    <lineage>
        <taxon>Eukaryota</taxon>
        <taxon>Sar</taxon>
        <taxon>Alveolata</taxon>
        <taxon>Dinophyceae</taxon>
        <taxon>Suessiales</taxon>
        <taxon>Symbiodiniaceae</taxon>
        <taxon>Symbiodinium</taxon>
    </lineage>
</organism>
<protein>
    <submittedName>
        <fullName evidence="3">GIP protein</fullName>
    </submittedName>
</protein>
<evidence type="ECO:0000256" key="1">
    <source>
        <dbReference type="SAM" id="Coils"/>
    </source>
</evidence>
<feature type="non-terminal residue" evidence="3">
    <location>
        <position position="1"/>
    </location>
</feature>
<reference evidence="3" key="1">
    <citation type="submission" date="2021-02" db="EMBL/GenBank/DDBJ databases">
        <authorList>
            <person name="Dougan E. K."/>
            <person name="Rhodes N."/>
            <person name="Thang M."/>
            <person name="Chan C."/>
        </authorList>
    </citation>
    <scope>NUCLEOTIDE SEQUENCE</scope>
</reference>
<feature type="compositionally biased region" description="Low complexity" evidence="2">
    <location>
        <begin position="482"/>
        <end position="493"/>
    </location>
</feature>
<evidence type="ECO:0000313" key="3">
    <source>
        <dbReference type="EMBL" id="CAE7794535.1"/>
    </source>
</evidence>
<comment type="caution">
    <text evidence="3">The sequence shown here is derived from an EMBL/GenBank/DDBJ whole genome shotgun (WGS) entry which is preliminary data.</text>
</comment>
<accession>A0A812YT28</accession>
<sequence>MVLIPPSHCMIFNMRETVTLDHVRFRWIAEQWLTTPLGRGKKPDLSHQRRTTISCIGTGGYTYQGNCLVVEDWRVPAENSGSDSMDLSRGSFWESGWTMASAGNYLWDACAFYDTEGVNGCGGVAKQLEAAMGDLNERLQMEKRRAEEATLEIYNLPRDYWSVMVIVAPEFIQELPQAIPHWSLMRVVLRYQYLTPLFYRSLYATFEMMESKYEILLGLVQVSLMVIVAPEFQELPQAIPHLVPILVYKVCVQDHSHLVLVPFSKVYLVAGPQVGATLAYWVCECWERARAYSSTTPEGNLLATLARSIETLLQQQQQGGKSDRPETVKPGITDLPSLPEYQPTTGSIDLLNWLTHIQPIMQDLSDTSYAWWEATLQEKALVLQKLERPDTCETALQAVEALRKWSLWRRRAASIGIAEPDASVLIQGLDRITTKVDVCPSSQSVTTFLQHLQAEMEQQDCKAPGGALAKTARAMGSGPGETGSTSPTSSAPEVGQRKVNFEDEVIQTKVLKLLAEVQGIPLFRSVTERIQGWRDGFFSITKARPALLDSGATHVLRAPHNEEEWNEAADVSVKLAGDATTTMRQTSTGSLLSSDQLAQVIVPLGKVIATLGYELNWTSRSCELVGPNGEVLPLVVKNGCPEIGQKAAARLIQQLEEEQVAQLEDATQASQKALRTLKASWWSYLQEYVRTHDPVEACAAVDKAFFLDYKDDVKRLMVTKTPRNSIWEMLKNLCVNRRGRKKLMKAHSWVLRWDPPTVDRPRDALKHLSYIIGNMVYVNMSILLIENEFEDVWRVVQWAALTGRISTMVARDGTGTPLDKVIAGPHRSKFHFLHALASASRELFGGGVVTLYVEIDAQQYFEEMGLMNVSVTQFEGDRTARLAKLNSDAEWRLHEDEEIEIDYEHGEGDVDGPGRAGVSPEEIEEEERRWKELLATFKEPIATTTLYFVVPVNNKRAATMLPAVQKIVMDVKALGYPITRLHSDRGGEFRGNLVRKWALGQGMWPTTTSGSDSAANGVAESGVRFIKRRARVLLDTAGIAKENWPTAVQYAAAQQRADQLGVLPSMPVAYGTKVYVKTKRYKTGAVEDFGPHWTRGQYVGPSSDIRGGHVILKDTGTFIQTTHVRVTRDPPPLEEV</sequence>
<proteinExistence type="predicted"/>
<dbReference type="InterPro" id="IPR012337">
    <property type="entry name" value="RNaseH-like_sf"/>
</dbReference>
<dbReference type="Proteomes" id="UP000601435">
    <property type="component" value="Unassembled WGS sequence"/>
</dbReference>